<dbReference type="Proteomes" id="UP001597451">
    <property type="component" value="Unassembled WGS sequence"/>
</dbReference>
<dbReference type="SUPFAM" id="SSF46689">
    <property type="entry name" value="Homeodomain-like"/>
    <property type="match status" value="1"/>
</dbReference>
<name>A0ABW5Q309_9BACI</name>
<keyword evidence="6" id="KW-1185">Reference proteome</keyword>
<evidence type="ECO:0000256" key="1">
    <source>
        <dbReference type="ARBA" id="ARBA00022491"/>
    </source>
</evidence>
<dbReference type="PANTHER" id="PTHR43479">
    <property type="entry name" value="ACREF/ENVCD OPERON REPRESSOR-RELATED"/>
    <property type="match status" value="1"/>
</dbReference>
<evidence type="ECO:0000313" key="6">
    <source>
        <dbReference type="Proteomes" id="UP001597451"/>
    </source>
</evidence>
<gene>
    <name evidence="5" type="ORF">ACFSUN_13880</name>
</gene>
<sequence length="223" mass="26839">MREYKKADRRIRRTKANMMKAFIQLMEDKTYHAITVKDIVEKADYNRATFYRHYHYKEALVDELEKELINGLVTAFRAPYLHKNHLNMVQLSVSDIQLFDYILEHADFYKLWKHSEGIPGFEKRFIHTVIQLFNEDLNLLTSKDDHINDHLFQTYRAYGMWGLILDWIKDDFRASTTYMSRQLLHIFNYNPPKMYKTKEYPACEKKKALHKQDLLSNQHGILN</sequence>
<keyword evidence="1" id="KW-0678">Repressor</keyword>
<evidence type="ECO:0000256" key="3">
    <source>
        <dbReference type="PROSITE-ProRule" id="PRU00335"/>
    </source>
</evidence>
<dbReference type="PROSITE" id="PS50977">
    <property type="entry name" value="HTH_TETR_2"/>
    <property type="match status" value="1"/>
</dbReference>
<evidence type="ECO:0000256" key="2">
    <source>
        <dbReference type="ARBA" id="ARBA00023125"/>
    </source>
</evidence>
<dbReference type="PANTHER" id="PTHR43479:SF7">
    <property type="entry name" value="TETR-FAMILY TRANSCRIPTIONAL REGULATOR"/>
    <property type="match status" value="1"/>
</dbReference>
<evidence type="ECO:0000313" key="5">
    <source>
        <dbReference type="EMBL" id="MFD2629873.1"/>
    </source>
</evidence>
<dbReference type="EMBL" id="JBHUMX010000041">
    <property type="protein sequence ID" value="MFD2629873.1"/>
    <property type="molecule type" value="Genomic_DNA"/>
</dbReference>
<reference evidence="6" key="1">
    <citation type="journal article" date="2019" name="Int. J. Syst. Evol. Microbiol.">
        <title>The Global Catalogue of Microorganisms (GCM) 10K type strain sequencing project: providing services to taxonomists for standard genome sequencing and annotation.</title>
        <authorList>
            <consortium name="The Broad Institute Genomics Platform"/>
            <consortium name="The Broad Institute Genome Sequencing Center for Infectious Disease"/>
            <person name="Wu L."/>
            <person name="Ma J."/>
        </authorList>
    </citation>
    <scope>NUCLEOTIDE SEQUENCE [LARGE SCALE GENOMIC DNA]</scope>
    <source>
        <strain evidence="6">TISTR 1858</strain>
    </source>
</reference>
<dbReference type="Pfam" id="PF14278">
    <property type="entry name" value="TetR_C_8"/>
    <property type="match status" value="1"/>
</dbReference>
<comment type="caution">
    <text evidence="5">The sequence shown here is derived from an EMBL/GenBank/DDBJ whole genome shotgun (WGS) entry which is preliminary data.</text>
</comment>
<dbReference type="RefSeq" id="WP_379562663.1">
    <property type="nucleotide sequence ID" value="NZ_JBHUMX010000041.1"/>
</dbReference>
<accession>A0ABW5Q309</accession>
<dbReference type="Pfam" id="PF00440">
    <property type="entry name" value="TetR_N"/>
    <property type="match status" value="1"/>
</dbReference>
<dbReference type="Gene3D" id="1.10.357.10">
    <property type="entry name" value="Tetracycline Repressor, domain 2"/>
    <property type="match status" value="1"/>
</dbReference>
<dbReference type="InterPro" id="IPR001647">
    <property type="entry name" value="HTH_TetR"/>
</dbReference>
<protein>
    <submittedName>
        <fullName evidence="5">TetR/AcrR family transcriptional regulator</fullName>
    </submittedName>
</protein>
<proteinExistence type="predicted"/>
<evidence type="ECO:0000259" key="4">
    <source>
        <dbReference type="PROSITE" id="PS50977"/>
    </source>
</evidence>
<feature type="DNA-binding region" description="H-T-H motif" evidence="3">
    <location>
        <begin position="35"/>
        <end position="54"/>
    </location>
</feature>
<feature type="domain" description="HTH tetR-type" evidence="4">
    <location>
        <begin position="12"/>
        <end position="72"/>
    </location>
</feature>
<dbReference type="InterPro" id="IPR009057">
    <property type="entry name" value="Homeodomain-like_sf"/>
</dbReference>
<keyword evidence="2 3" id="KW-0238">DNA-binding</keyword>
<dbReference type="InterPro" id="IPR050624">
    <property type="entry name" value="HTH-type_Tx_Regulator"/>
</dbReference>
<dbReference type="InterPro" id="IPR039532">
    <property type="entry name" value="TetR_C_Firmicutes"/>
</dbReference>
<organism evidence="5 6">
    <name type="scientific">Oceanobacillus kapialis</name>
    <dbReference type="NCBI Taxonomy" id="481353"/>
    <lineage>
        <taxon>Bacteria</taxon>
        <taxon>Bacillati</taxon>
        <taxon>Bacillota</taxon>
        <taxon>Bacilli</taxon>
        <taxon>Bacillales</taxon>
        <taxon>Bacillaceae</taxon>
        <taxon>Oceanobacillus</taxon>
    </lineage>
</organism>